<comment type="caution">
    <text evidence="1">The sequence shown here is derived from an EMBL/GenBank/DDBJ whole genome shotgun (WGS) entry which is preliminary data.</text>
</comment>
<dbReference type="AlphaFoldDB" id="A0A8T0J5D3"/>
<dbReference type="EMBL" id="CM026421">
    <property type="protein sequence ID" value="KAG0590249.1"/>
    <property type="molecule type" value="Genomic_DNA"/>
</dbReference>
<sequence>MLRFSWWVGGMMMFTSEVPLLCLQDLLGTC</sequence>
<organism evidence="1 2">
    <name type="scientific">Ceratodon purpureus</name>
    <name type="common">Fire moss</name>
    <name type="synonym">Dicranum purpureum</name>
    <dbReference type="NCBI Taxonomy" id="3225"/>
    <lineage>
        <taxon>Eukaryota</taxon>
        <taxon>Viridiplantae</taxon>
        <taxon>Streptophyta</taxon>
        <taxon>Embryophyta</taxon>
        <taxon>Bryophyta</taxon>
        <taxon>Bryophytina</taxon>
        <taxon>Bryopsida</taxon>
        <taxon>Dicranidae</taxon>
        <taxon>Pseudoditrichales</taxon>
        <taxon>Ditrichaceae</taxon>
        <taxon>Ceratodon</taxon>
    </lineage>
</organism>
<accession>A0A8T0J5D3</accession>
<keyword evidence="2" id="KW-1185">Reference proteome</keyword>
<proteinExistence type="predicted"/>
<evidence type="ECO:0000313" key="1">
    <source>
        <dbReference type="EMBL" id="KAG0590249.1"/>
    </source>
</evidence>
<reference evidence="1" key="1">
    <citation type="submission" date="2020-06" db="EMBL/GenBank/DDBJ databases">
        <title>WGS assembly of Ceratodon purpureus strain R40.</title>
        <authorList>
            <person name="Carey S.B."/>
            <person name="Jenkins J."/>
            <person name="Shu S."/>
            <person name="Lovell J.T."/>
            <person name="Sreedasyam A."/>
            <person name="Maumus F."/>
            <person name="Tiley G.P."/>
            <person name="Fernandez-Pozo N."/>
            <person name="Barry K."/>
            <person name="Chen C."/>
            <person name="Wang M."/>
            <person name="Lipzen A."/>
            <person name="Daum C."/>
            <person name="Saski C.A."/>
            <person name="Payton A.C."/>
            <person name="Mcbreen J.C."/>
            <person name="Conrad R.E."/>
            <person name="Kollar L.M."/>
            <person name="Olsson S."/>
            <person name="Huttunen S."/>
            <person name="Landis J.B."/>
            <person name="Wickett N.J."/>
            <person name="Johnson M.G."/>
            <person name="Rensing S.A."/>
            <person name="Grimwood J."/>
            <person name="Schmutz J."/>
            <person name="Mcdaniel S.F."/>
        </authorList>
    </citation>
    <scope>NUCLEOTIDE SEQUENCE</scope>
    <source>
        <strain evidence="1">R40</strain>
    </source>
</reference>
<name>A0A8T0J5D3_CERPU</name>
<gene>
    <name evidence="1" type="ORF">KC19_1G084300</name>
</gene>
<protein>
    <submittedName>
        <fullName evidence="1">Uncharacterized protein</fullName>
    </submittedName>
</protein>
<dbReference type="Proteomes" id="UP000822688">
    <property type="component" value="Chromosome 1"/>
</dbReference>
<evidence type="ECO:0000313" key="2">
    <source>
        <dbReference type="Proteomes" id="UP000822688"/>
    </source>
</evidence>